<gene>
    <name evidence="2" type="primary">Dvir\GJ23437</name>
    <name evidence="2" type="ORF">Dvir_GJ23437</name>
</gene>
<feature type="region of interest" description="Disordered" evidence="1">
    <location>
        <begin position="15"/>
        <end position="70"/>
    </location>
</feature>
<organism evidence="2 4">
    <name type="scientific">Drosophila virilis</name>
    <name type="common">Fruit fly</name>
    <dbReference type="NCBI Taxonomy" id="7244"/>
    <lineage>
        <taxon>Eukaryota</taxon>
        <taxon>Metazoa</taxon>
        <taxon>Ecdysozoa</taxon>
        <taxon>Arthropoda</taxon>
        <taxon>Hexapoda</taxon>
        <taxon>Insecta</taxon>
        <taxon>Pterygota</taxon>
        <taxon>Neoptera</taxon>
        <taxon>Endopterygota</taxon>
        <taxon>Diptera</taxon>
        <taxon>Brachycera</taxon>
        <taxon>Muscomorpha</taxon>
        <taxon>Ephydroidea</taxon>
        <taxon>Drosophilidae</taxon>
        <taxon>Drosophila</taxon>
    </lineage>
</organism>
<proteinExistence type="predicted"/>
<evidence type="ECO:0000313" key="3">
    <source>
        <dbReference type="EMBL" id="KRF82918.1"/>
    </source>
</evidence>
<keyword evidence="4" id="KW-1185">Reference proteome</keyword>
<dbReference type="STRING" id="7244.B4LXJ9"/>
<dbReference type="CDD" id="cd14706">
    <property type="entry name" value="bZIP_CREBZF"/>
    <property type="match status" value="1"/>
</dbReference>
<dbReference type="HOGENOM" id="CLU_886440_0_0_1"/>
<feature type="compositionally biased region" description="Basic and acidic residues" evidence="1">
    <location>
        <begin position="40"/>
        <end position="53"/>
    </location>
</feature>
<reference evidence="2" key="3">
    <citation type="submission" date="2008-06" db="EMBL/GenBank/DDBJ databases">
        <authorList>
            <consortium name="FlyBase"/>
        </authorList>
    </citation>
    <scope>NUCLEOTIDE SEQUENCE</scope>
    <source>
        <strain evidence="2">TSC#15010-1051.87</strain>
    </source>
</reference>
<accession>B4LXJ9</accession>
<name>B4LXJ9_DROVI</name>
<dbReference type="Proteomes" id="UP000008792">
    <property type="component" value="Unassembled WGS sequence"/>
</dbReference>
<reference evidence="2 4" key="1">
    <citation type="journal article" date="2007" name="Nature">
        <title>Evolution of genes and genomes on the Drosophila phylogeny.</title>
        <authorList>
            <consortium name="Drosophila 12 Genomes Consortium"/>
            <person name="Clark A.G."/>
            <person name="Eisen M.B."/>
            <person name="Smith D.R."/>
            <person name="Bergman C.M."/>
            <person name="Oliver B."/>
            <person name="Markow T.A."/>
            <person name="Kaufman T.C."/>
            <person name="Kellis M."/>
            <person name="Gelbart W."/>
            <person name="Iyer V.N."/>
            <person name="Pollard D.A."/>
            <person name="Sackton T.B."/>
            <person name="Larracuente A.M."/>
            <person name="Singh N.D."/>
            <person name="Abad J.P."/>
            <person name="Abt D.N."/>
            <person name="Adryan B."/>
            <person name="Aguade M."/>
            <person name="Akashi H."/>
            <person name="Anderson W.W."/>
            <person name="Aquadro C.F."/>
            <person name="Ardell D.H."/>
            <person name="Arguello R."/>
            <person name="Artieri C.G."/>
            <person name="Barbash D.A."/>
            <person name="Barker D."/>
            <person name="Barsanti P."/>
            <person name="Batterham P."/>
            <person name="Batzoglou S."/>
            <person name="Begun D."/>
            <person name="Bhutkar A."/>
            <person name="Blanco E."/>
            <person name="Bosak S.A."/>
            <person name="Bradley R.K."/>
            <person name="Brand A.D."/>
            <person name="Brent M.R."/>
            <person name="Brooks A.N."/>
            <person name="Brown R.H."/>
            <person name="Butlin R.K."/>
            <person name="Caggese C."/>
            <person name="Calvi B.R."/>
            <person name="Bernardo de Carvalho A."/>
            <person name="Caspi A."/>
            <person name="Castrezana S."/>
            <person name="Celniker S.E."/>
            <person name="Chang J.L."/>
            <person name="Chapple C."/>
            <person name="Chatterji S."/>
            <person name="Chinwalla A."/>
            <person name="Civetta A."/>
            <person name="Clifton S.W."/>
            <person name="Comeron J.M."/>
            <person name="Costello J.C."/>
            <person name="Coyne J.A."/>
            <person name="Daub J."/>
            <person name="David R.G."/>
            <person name="Delcher A.L."/>
            <person name="Delehaunty K."/>
            <person name="Do C.B."/>
            <person name="Ebling H."/>
            <person name="Edwards K."/>
            <person name="Eickbush T."/>
            <person name="Evans J.D."/>
            <person name="Filipski A."/>
            <person name="Findeiss S."/>
            <person name="Freyhult E."/>
            <person name="Fulton L."/>
            <person name="Fulton R."/>
            <person name="Garcia A.C."/>
            <person name="Gardiner A."/>
            <person name="Garfield D.A."/>
            <person name="Garvin B.E."/>
            <person name="Gibson G."/>
            <person name="Gilbert D."/>
            <person name="Gnerre S."/>
            <person name="Godfrey J."/>
            <person name="Good R."/>
            <person name="Gotea V."/>
            <person name="Gravely B."/>
            <person name="Greenberg A.J."/>
            <person name="Griffiths-Jones S."/>
            <person name="Gross S."/>
            <person name="Guigo R."/>
            <person name="Gustafson E.A."/>
            <person name="Haerty W."/>
            <person name="Hahn M.W."/>
            <person name="Halligan D.L."/>
            <person name="Halpern A.L."/>
            <person name="Halter G.M."/>
            <person name="Han M.V."/>
            <person name="Heger A."/>
            <person name="Hillier L."/>
            <person name="Hinrichs A.S."/>
            <person name="Holmes I."/>
            <person name="Hoskins R.A."/>
            <person name="Hubisz M.J."/>
            <person name="Hultmark D."/>
            <person name="Huntley M.A."/>
            <person name="Jaffe D.B."/>
            <person name="Jagadeeshan S."/>
            <person name="Jeck W.R."/>
            <person name="Johnson J."/>
            <person name="Jones C.D."/>
            <person name="Jordan W.C."/>
            <person name="Karpen G.H."/>
            <person name="Kataoka E."/>
            <person name="Keightley P.D."/>
            <person name="Kheradpour P."/>
            <person name="Kirkness E.F."/>
            <person name="Koerich L.B."/>
            <person name="Kristiansen K."/>
            <person name="Kudrna D."/>
            <person name="Kulathinal R.J."/>
            <person name="Kumar S."/>
            <person name="Kwok R."/>
            <person name="Lander E."/>
            <person name="Langley C.H."/>
            <person name="Lapoint R."/>
            <person name="Lazzaro B.P."/>
            <person name="Lee S.J."/>
            <person name="Levesque L."/>
            <person name="Li R."/>
            <person name="Lin C.F."/>
            <person name="Lin M.F."/>
            <person name="Lindblad-Toh K."/>
            <person name="Llopart A."/>
            <person name="Long M."/>
            <person name="Low L."/>
            <person name="Lozovsky E."/>
            <person name="Lu J."/>
            <person name="Luo M."/>
            <person name="Machado C.A."/>
            <person name="Makalowski W."/>
            <person name="Marzo M."/>
            <person name="Matsuda M."/>
            <person name="Matzkin L."/>
            <person name="McAllister B."/>
            <person name="McBride C.S."/>
            <person name="McKernan B."/>
            <person name="McKernan K."/>
            <person name="Mendez-Lago M."/>
            <person name="Minx P."/>
            <person name="Mollenhauer M.U."/>
            <person name="Montooth K."/>
            <person name="Mount S.M."/>
            <person name="Mu X."/>
            <person name="Myers E."/>
            <person name="Negre B."/>
            <person name="Newfeld S."/>
            <person name="Nielsen R."/>
            <person name="Noor M.A."/>
            <person name="O'Grady P."/>
            <person name="Pachter L."/>
            <person name="Papaceit M."/>
            <person name="Parisi M.J."/>
            <person name="Parisi M."/>
            <person name="Parts L."/>
            <person name="Pedersen J.S."/>
            <person name="Pesole G."/>
            <person name="Phillippy A.M."/>
            <person name="Ponting C.P."/>
            <person name="Pop M."/>
            <person name="Porcelli D."/>
            <person name="Powell J.R."/>
            <person name="Prohaska S."/>
            <person name="Pruitt K."/>
            <person name="Puig M."/>
            <person name="Quesneville H."/>
            <person name="Ram K.R."/>
            <person name="Rand D."/>
            <person name="Rasmussen M.D."/>
            <person name="Reed L.K."/>
            <person name="Reenan R."/>
            <person name="Reily A."/>
            <person name="Remington K.A."/>
            <person name="Rieger T.T."/>
            <person name="Ritchie M.G."/>
            <person name="Robin C."/>
            <person name="Rogers Y.H."/>
            <person name="Rohde C."/>
            <person name="Rozas J."/>
            <person name="Rubenfield M.J."/>
            <person name="Ruiz A."/>
            <person name="Russo S."/>
            <person name="Salzberg S.L."/>
            <person name="Sanchez-Gracia A."/>
            <person name="Saranga D.J."/>
            <person name="Sato H."/>
            <person name="Schaeffer S.W."/>
            <person name="Schatz M.C."/>
            <person name="Schlenke T."/>
            <person name="Schwartz R."/>
            <person name="Segarra C."/>
            <person name="Singh R.S."/>
            <person name="Sirot L."/>
            <person name="Sirota M."/>
            <person name="Sisneros N.B."/>
            <person name="Smith C.D."/>
            <person name="Smith T.F."/>
            <person name="Spieth J."/>
            <person name="Stage D.E."/>
            <person name="Stark A."/>
            <person name="Stephan W."/>
            <person name="Strausberg R.L."/>
            <person name="Strempel S."/>
            <person name="Sturgill D."/>
            <person name="Sutton G."/>
            <person name="Sutton G.G."/>
            <person name="Tao W."/>
            <person name="Teichmann S."/>
            <person name="Tobari Y.N."/>
            <person name="Tomimura Y."/>
            <person name="Tsolas J.M."/>
            <person name="Valente V.L."/>
            <person name="Venter E."/>
            <person name="Venter J.C."/>
            <person name="Vicario S."/>
            <person name="Vieira F.G."/>
            <person name="Vilella A.J."/>
            <person name="Villasante A."/>
            <person name="Walenz B."/>
            <person name="Wang J."/>
            <person name="Wasserman M."/>
            <person name="Watts T."/>
            <person name="Wilson D."/>
            <person name="Wilson R.K."/>
            <person name="Wing R.A."/>
            <person name="Wolfner M.F."/>
            <person name="Wong A."/>
            <person name="Wong G.K."/>
            <person name="Wu C.I."/>
            <person name="Wu G."/>
            <person name="Yamamoto D."/>
            <person name="Yang H.P."/>
            <person name="Yang S.P."/>
            <person name="Yorke J.A."/>
            <person name="Yoshida K."/>
            <person name="Zdobnov E."/>
            <person name="Zhang P."/>
            <person name="Zhang Y."/>
            <person name="Zimin A.V."/>
            <person name="Baldwin J."/>
            <person name="Abdouelleil A."/>
            <person name="Abdulkadir J."/>
            <person name="Abebe A."/>
            <person name="Abera B."/>
            <person name="Abreu J."/>
            <person name="Acer S.C."/>
            <person name="Aftuck L."/>
            <person name="Alexander A."/>
            <person name="An P."/>
            <person name="Anderson E."/>
            <person name="Anderson S."/>
            <person name="Arachi H."/>
            <person name="Azer M."/>
            <person name="Bachantsang P."/>
            <person name="Barry A."/>
            <person name="Bayul T."/>
            <person name="Berlin A."/>
            <person name="Bessette D."/>
            <person name="Bloom T."/>
            <person name="Blye J."/>
            <person name="Boguslavskiy L."/>
            <person name="Bonnet C."/>
            <person name="Boukhgalter B."/>
            <person name="Bourzgui I."/>
            <person name="Brown A."/>
            <person name="Cahill P."/>
            <person name="Channer S."/>
            <person name="Cheshatsang Y."/>
            <person name="Chuda L."/>
            <person name="Citroen M."/>
            <person name="Collymore A."/>
            <person name="Cooke P."/>
            <person name="Costello M."/>
            <person name="D'Aco K."/>
            <person name="Daza R."/>
            <person name="De Haan G."/>
            <person name="DeGray S."/>
            <person name="DeMaso C."/>
            <person name="Dhargay N."/>
            <person name="Dooley K."/>
            <person name="Dooley E."/>
            <person name="Doricent M."/>
            <person name="Dorje P."/>
            <person name="Dorjee K."/>
            <person name="Dupes A."/>
            <person name="Elong R."/>
            <person name="Falk J."/>
            <person name="Farina A."/>
            <person name="Faro S."/>
            <person name="Ferguson D."/>
            <person name="Fisher S."/>
            <person name="Foley C.D."/>
            <person name="Franke A."/>
            <person name="Friedrich D."/>
            <person name="Gadbois L."/>
            <person name="Gearin G."/>
            <person name="Gearin C.R."/>
            <person name="Giannoukos G."/>
            <person name="Goode T."/>
            <person name="Graham J."/>
            <person name="Grandbois E."/>
            <person name="Grewal S."/>
            <person name="Gyaltsen K."/>
            <person name="Hafez N."/>
            <person name="Hagos B."/>
            <person name="Hall J."/>
            <person name="Henson C."/>
            <person name="Hollinger A."/>
            <person name="Honan T."/>
            <person name="Huard M.D."/>
            <person name="Hughes L."/>
            <person name="Hurhula B."/>
            <person name="Husby M.E."/>
            <person name="Kamat A."/>
            <person name="Kanga B."/>
            <person name="Kashin S."/>
            <person name="Khazanovich D."/>
            <person name="Kisner P."/>
            <person name="Lance K."/>
            <person name="Lara M."/>
            <person name="Lee W."/>
            <person name="Lennon N."/>
            <person name="Letendre F."/>
            <person name="LeVine R."/>
            <person name="Lipovsky A."/>
            <person name="Liu X."/>
            <person name="Liu J."/>
            <person name="Liu S."/>
            <person name="Lokyitsang T."/>
            <person name="Lokyitsang Y."/>
            <person name="Lubonja R."/>
            <person name="Lui A."/>
            <person name="MacDonald P."/>
            <person name="Magnisalis V."/>
            <person name="Maru K."/>
            <person name="Matthews C."/>
            <person name="McCusker W."/>
            <person name="McDonough S."/>
            <person name="Mehta T."/>
            <person name="Meldrim J."/>
            <person name="Meneus L."/>
            <person name="Mihai O."/>
            <person name="Mihalev A."/>
            <person name="Mihova T."/>
            <person name="Mittelman R."/>
            <person name="Mlenga V."/>
            <person name="Montmayeur A."/>
            <person name="Mulrain L."/>
            <person name="Navidi A."/>
            <person name="Naylor J."/>
            <person name="Negash T."/>
            <person name="Nguyen T."/>
            <person name="Nguyen N."/>
            <person name="Nicol R."/>
            <person name="Norbu C."/>
            <person name="Norbu N."/>
            <person name="Novod N."/>
            <person name="O'Neill B."/>
            <person name="Osman S."/>
            <person name="Markiewicz E."/>
            <person name="Oyono O.L."/>
            <person name="Patti C."/>
            <person name="Phunkhang P."/>
            <person name="Pierre F."/>
            <person name="Priest M."/>
            <person name="Raghuraman S."/>
            <person name="Rege F."/>
            <person name="Reyes R."/>
            <person name="Rise C."/>
            <person name="Rogov P."/>
            <person name="Ross K."/>
            <person name="Ryan E."/>
            <person name="Settipalli S."/>
            <person name="Shea T."/>
            <person name="Sherpa N."/>
            <person name="Shi L."/>
            <person name="Shih D."/>
            <person name="Sparrow T."/>
            <person name="Spaulding J."/>
            <person name="Stalker J."/>
            <person name="Stange-Thomann N."/>
            <person name="Stavropoulos S."/>
            <person name="Stone C."/>
            <person name="Strader C."/>
            <person name="Tesfaye S."/>
            <person name="Thomson T."/>
            <person name="Thoulutsang Y."/>
            <person name="Thoulutsang D."/>
            <person name="Topham K."/>
            <person name="Topping I."/>
            <person name="Tsamla T."/>
            <person name="Vassiliev H."/>
            <person name="Vo A."/>
            <person name="Wangchuk T."/>
            <person name="Wangdi T."/>
            <person name="Weiand M."/>
            <person name="Wilkinson J."/>
            <person name="Wilson A."/>
            <person name="Yadav S."/>
            <person name="Young G."/>
            <person name="Yu Q."/>
            <person name="Zembek L."/>
            <person name="Zhong D."/>
            <person name="Zimmer A."/>
            <person name="Zwirko Z."/>
            <person name="Jaffe D.B."/>
            <person name="Alvarez P."/>
            <person name="Brockman W."/>
            <person name="Butler J."/>
            <person name="Chin C."/>
            <person name="Gnerre S."/>
            <person name="Grabherr M."/>
            <person name="Kleber M."/>
            <person name="Mauceli E."/>
            <person name="MacCallum I."/>
        </authorList>
    </citation>
    <scope>NUCLEOTIDE SEQUENCE [LARGE SCALE GENOMIC DNA]</scope>
    <source>
        <strain evidence="2">TSC#15010-1051.87</strain>
        <strain evidence="4">Tucson 15010-1051.87</strain>
    </source>
</reference>
<dbReference type="eggNOG" id="ENOG502SDXC">
    <property type="taxonomic scope" value="Eukaryota"/>
</dbReference>
<sequence>MEELKKLVAQYQCNASVDVSSSDSDSDSYISTGRPAQRKSVNETKDAEGESGKRKTGTARLPTRRPDPNVYNRNALLARENRRKKKAYMEAVEKELDETRSTNRSLLKALKKQFKLTQKLEKECQYLKDVLGNCKNNKNVTTVLNVDISSPDNRAASPDGSLISTYSSSSYELPMETNSFPGVLNDDNGSVAAEQYINEPPSSSWNDFIDDLLTDYQQQPAPAYEDEGCTRFLEENSFGLPECQPPLKPLTIVDEHSYFNKFSEIGFIPSCEWSPSRTPPTQLLQDDDFLINTDSGCIACVEARWIIFHPAREL</sequence>
<dbReference type="InParanoid" id="B4LXJ9"/>
<evidence type="ECO:0000313" key="2">
    <source>
        <dbReference type="EMBL" id="EDW66783.2"/>
    </source>
</evidence>
<reference evidence="2" key="2">
    <citation type="journal article" date="2008" name="Bioinformatics">
        <title>Assembly reconciliation.</title>
        <authorList>
            <person name="Zimin A.V."/>
            <person name="Smith D.R."/>
            <person name="Sutton G."/>
            <person name="Yorke J.A."/>
        </authorList>
    </citation>
    <scope>NUCLEOTIDE SEQUENCE</scope>
    <source>
        <strain evidence="2">TSC#15010-1051.87</strain>
    </source>
</reference>
<evidence type="ECO:0000313" key="4">
    <source>
        <dbReference type="Proteomes" id="UP000008792"/>
    </source>
</evidence>
<dbReference type="EMBL" id="CH940650">
    <property type="protein sequence ID" value="KRF82918.1"/>
    <property type="molecule type" value="Genomic_DNA"/>
</dbReference>
<dbReference type="AlphaFoldDB" id="B4LXJ9"/>
<dbReference type="OrthoDB" id="6606299at2759"/>
<protein>
    <submittedName>
        <fullName evidence="2">Uncharacterized protein, isoform A</fullName>
    </submittedName>
    <submittedName>
        <fullName evidence="3">Uncharacterized protein, isoform C</fullName>
    </submittedName>
</protein>
<evidence type="ECO:0000256" key="1">
    <source>
        <dbReference type="SAM" id="MobiDB-lite"/>
    </source>
</evidence>
<dbReference type="EMBL" id="CH940650">
    <property type="protein sequence ID" value="EDW66783.2"/>
    <property type="molecule type" value="Genomic_DNA"/>
</dbReference>